<accession>A0ACC2KY81</accession>
<keyword evidence="2" id="KW-1185">Reference proteome</keyword>
<dbReference type="Proteomes" id="UP001234297">
    <property type="component" value="Chromosome 11"/>
</dbReference>
<sequence>MAIPHRVKVLNTCRVSPPPGSVAETSLPLTFFDVIWLQVPSVQQIFFYQLTESDTTSHFLDSLKPSLSLALRLFVPLSGTLYPSPKTGELEIRYKDGDSVQLTIAESDSDFEFLTDDRAKEMALLKQLVPDLTKSDSDLLSVQVTVFPNSGVSIGVSIRHVAADGTSTMQFVKHWASICRLGVESSSAESVPVYDRVVIPDPNGLKRTFVEQMEDKKVGSVGRALADTVAATFVLGRARIERLRQRVAMARPHVNGEKLPDYSPFSVSCAHVWVCLVRARAESGSKTAQFKFDSGCRGLFDPPIPAAYFGNCIRPCFVRVGRADLAGENGIWVGCEAIWGVIQAVKNGGDDDFLEETDGWIARLTEMGGAGGRLDWLSWSPKIGVYDLDFGMGRPRKVEVISMDGMGAMSLMEGRDGDGFESLEKGIFRLESSSSLGFAVASSTVFMFKSGFDDTHIKKLICKYPRCLSFKVDKTLKPKLIFFQELGFSGADFAELATRNPRLLLVCVDKHFRPSVDFLRNLLGTDDRIARAIRRWSWLLSCNYVKVIVPSLEALRRCGFRDHHISNVILQRASLLFRGPNWIEKLAARAEGTGFRRGSPMLVYAILAMGKLSRTSFEKKLKLFKSFGWTEEEILSAFRRAPNFLSASERKIRAVMGFLMDEIGYKPSEIASRPMLFMFSFEKRLVPRYEVLKILKSRDLLRFEVQLWSAVSMTEGLFLKTYVMKYLNKAPDLREAYIGRVGSELSSAARALLCN</sequence>
<protein>
    <submittedName>
        <fullName evidence="1">Uncharacterized protein</fullName>
    </submittedName>
</protein>
<gene>
    <name evidence="1" type="ORF">MRB53_034317</name>
</gene>
<name>A0ACC2KY81_PERAE</name>
<comment type="caution">
    <text evidence="1">The sequence shown here is derived from an EMBL/GenBank/DDBJ whole genome shotgun (WGS) entry which is preliminary data.</text>
</comment>
<proteinExistence type="predicted"/>
<evidence type="ECO:0000313" key="2">
    <source>
        <dbReference type="Proteomes" id="UP001234297"/>
    </source>
</evidence>
<reference evidence="1 2" key="1">
    <citation type="journal article" date="2022" name="Hortic Res">
        <title>A haplotype resolved chromosomal level avocado genome allows analysis of novel avocado genes.</title>
        <authorList>
            <person name="Nath O."/>
            <person name="Fletcher S.J."/>
            <person name="Hayward A."/>
            <person name="Shaw L.M."/>
            <person name="Masouleh A.K."/>
            <person name="Furtado A."/>
            <person name="Henry R.J."/>
            <person name="Mitter N."/>
        </authorList>
    </citation>
    <scope>NUCLEOTIDE SEQUENCE [LARGE SCALE GENOMIC DNA]</scope>
    <source>
        <strain evidence="2">cv. Hass</strain>
    </source>
</reference>
<dbReference type="EMBL" id="CM056819">
    <property type="protein sequence ID" value="KAJ8625787.1"/>
    <property type="molecule type" value="Genomic_DNA"/>
</dbReference>
<evidence type="ECO:0000313" key="1">
    <source>
        <dbReference type="EMBL" id="KAJ8625787.1"/>
    </source>
</evidence>
<organism evidence="1 2">
    <name type="scientific">Persea americana</name>
    <name type="common">Avocado</name>
    <dbReference type="NCBI Taxonomy" id="3435"/>
    <lineage>
        <taxon>Eukaryota</taxon>
        <taxon>Viridiplantae</taxon>
        <taxon>Streptophyta</taxon>
        <taxon>Embryophyta</taxon>
        <taxon>Tracheophyta</taxon>
        <taxon>Spermatophyta</taxon>
        <taxon>Magnoliopsida</taxon>
        <taxon>Magnoliidae</taxon>
        <taxon>Laurales</taxon>
        <taxon>Lauraceae</taxon>
        <taxon>Persea</taxon>
    </lineage>
</organism>